<reference evidence="2" key="1">
    <citation type="submission" date="2020-11" db="EMBL/GenBank/DDBJ databases">
        <authorList>
            <consortium name="DOE Joint Genome Institute"/>
            <person name="Ahrendt S."/>
            <person name="Riley R."/>
            <person name="Andreopoulos W."/>
            <person name="Labutti K."/>
            <person name="Pangilinan J."/>
            <person name="Ruiz-Duenas F.J."/>
            <person name="Barrasa J.M."/>
            <person name="Sanchez-Garcia M."/>
            <person name="Camarero S."/>
            <person name="Miyauchi S."/>
            <person name="Serrano A."/>
            <person name="Linde D."/>
            <person name="Babiker R."/>
            <person name="Drula E."/>
            <person name="Ayuso-Fernandez I."/>
            <person name="Pacheco R."/>
            <person name="Padilla G."/>
            <person name="Ferreira P."/>
            <person name="Barriuso J."/>
            <person name="Kellner H."/>
            <person name="Castanera R."/>
            <person name="Alfaro M."/>
            <person name="Ramirez L."/>
            <person name="Pisabarro A.G."/>
            <person name="Kuo A."/>
            <person name="Tritt A."/>
            <person name="Lipzen A."/>
            <person name="He G."/>
            <person name="Yan M."/>
            <person name="Ng V."/>
            <person name="Cullen D."/>
            <person name="Martin F."/>
            <person name="Rosso M.-N."/>
            <person name="Henrissat B."/>
            <person name="Hibbett D."/>
            <person name="Martinez A.T."/>
            <person name="Grigoriev I.V."/>
        </authorList>
    </citation>
    <scope>NUCLEOTIDE SEQUENCE</scope>
    <source>
        <strain evidence="2">CIRM-BRFM 674</strain>
    </source>
</reference>
<gene>
    <name evidence="2" type="ORF">BDN70DRAFT_804686</name>
</gene>
<sequence length="310" mass="34739">MAYGVTFTLYLICFYFLKSQTESKHDRRRAIILLSYISVMFAMGTIYVGTTTQATMVSYVYHSNFPGGPSFYNNVVLFSAPIGILNTISYVIANWMADGLLLWRLYVMFQGSPLRFGAIAFPGLVYLGSLAMGFMFIIQNSLPNGSLWADGEIQFALPYFVLSVSMSIIATSIMILRMLLFKRKLQSILGKSHTSPYTSVSAILVESCALYATFSIIFIVLFAINHPIQYVFLSALANVQIIATLLIIFRVSQNKAWTKQATDSTLTALRFDSDMAENNVTGKMNSSIQQINMKRFDVLDESRTRLSSNE</sequence>
<feature type="transmembrane region" description="Helical" evidence="1">
    <location>
        <begin position="158"/>
        <end position="180"/>
    </location>
</feature>
<dbReference type="Proteomes" id="UP000807469">
    <property type="component" value="Unassembled WGS sequence"/>
</dbReference>
<accession>A0A9P6CUN2</accession>
<keyword evidence="1" id="KW-0472">Membrane</keyword>
<dbReference type="EMBL" id="MU155189">
    <property type="protein sequence ID" value="KAF9480756.1"/>
    <property type="molecule type" value="Genomic_DNA"/>
</dbReference>
<proteinExistence type="predicted"/>
<keyword evidence="1" id="KW-0812">Transmembrane</keyword>
<dbReference type="OrthoDB" id="2641762at2759"/>
<evidence type="ECO:0000313" key="3">
    <source>
        <dbReference type="Proteomes" id="UP000807469"/>
    </source>
</evidence>
<protein>
    <submittedName>
        <fullName evidence="2">Uncharacterized protein</fullName>
    </submittedName>
</protein>
<keyword evidence="3" id="KW-1185">Reference proteome</keyword>
<evidence type="ECO:0000256" key="1">
    <source>
        <dbReference type="SAM" id="Phobius"/>
    </source>
</evidence>
<feature type="transmembrane region" description="Helical" evidence="1">
    <location>
        <begin position="200"/>
        <end position="224"/>
    </location>
</feature>
<organism evidence="2 3">
    <name type="scientific">Pholiota conissans</name>
    <dbReference type="NCBI Taxonomy" id="109636"/>
    <lineage>
        <taxon>Eukaryota</taxon>
        <taxon>Fungi</taxon>
        <taxon>Dikarya</taxon>
        <taxon>Basidiomycota</taxon>
        <taxon>Agaricomycotina</taxon>
        <taxon>Agaricomycetes</taxon>
        <taxon>Agaricomycetidae</taxon>
        <taxon>Agaricales</taxon>
        <taxon>Agaricineae</taxon>
        <taxon>Strophariaceae</taxon>
        <taxon>Pholiota</taxon>
    </lineage>
</organism>
<dbReference type="AlphaFoldDB" id="A0A9P6CUN2"/>
<evidence type="ECO:0000313" key="2">
    <source>
        <dbReference type="EMBL" id="KAF9480756.1"/>
    </source>
</evidence>
<comment type="caution">
    <text evidence="2">The sequence shown here is derived from an EMBL/GenBank/DDBJ whole genome shotgun (WGS) entry which is preliminary data.</text>
</comment>
<feature type="transmembrane region" description="Helical" evidence="1">
    <location>
        <begin position="70"/>
        <end position="93"/>
    </location>
</feature>
<feature type="transmembrane region" description="Helical" evidence="1">
    <location>
        <begin position="114"/>
        <end position="138"/>
    </location>
</feature>
<name>A0A9P6CUN2_9AGAR</name>
<feature type="transmembrane region" description="Helical" evidence="1">
    <location>
        <begin position="230"/>
        <end position="249"/>
    </location>
</feature>
<feature type="transmembrane region" description="Helical" evidence="1">
    <location>
        <begin position="30"/>
        <end position="50"/>
    </location>
</feature>
<keyword evidence="1" id="KW-1133">Transmembrane helix</keyword>